<proteinExistence type="predicted"/>
<protein>
    <submittedName>
        <fullName evidence="1">Uncharacterized protein</fullName>
    </submittedName>
</protein>
<sequence>MKKTRKNSVLPGGGQLRCHCGSQVVLRDAADVCRAHRMGAKAYVCARYPACDSYVMAHPDTQAPMGSLAGPELRKLRREAHLQFNQLYQSGLMTKREAYQWLAYMVQAPMEHAHIGHLGDYYCKVVVRESKKLLESQLKLAKAAGGENYAVAH</sequence>
<accession>A0A645AYG1</accession>
<dbReference type="AlphaFoldDB" id="A0A645AYG1"/>
<dbReference type="InterPro" id="IPR021686">
    <property type="entry name" value="DUF3268"/>
</dbReference>
<evidence type="ECO:0000313" key="1">
    <source>
        <dbReference type="EMBL" id="MPM58159.1"/>
    </source>
</evidence>
<gene>
    <name evidence="1" type="ORF">SDC9_104988</name>
</gene>
<comment type="caution">
    <text evidence="1">The sequence shown here is derived from an EMBL/GenBank/DDBJ whole genome shotgun (WGS) entry which is preliminary data.</text>
</comment>
<reference evidence="1" key="1">
    <citation type="submission" date="2019-08" db="EMBL/GenBank/DDBJ databases">
        <authorList>
            <person name="Kucharzyk K."/>
            <person name="Murdoch R.W."/>
            <person name="Higgins S."/>
            <person name="Loffler F."/>
        </authorList>
    </citation>
    <scope>NUCLEOTIDE SEQUENCE</scope>
</reference>
<name>A0A645AYG1_9ZZZZ</name>
<dbReference type="Pfam" id="PF11672">
    <property type="entry name" value="DUF3268"/>
    <property type="match status" value="1"/>
</dbReference>
<dbReference type="EMBL" id="VSSQ01016623">
    <property type="protein sequence ID" value="MPM58159.1"/>
    <property type="molecule type" value="Genomic_DNA"/>
</dbReference>
<organism evidence="1">
    <name type="scientific">bioreactor metagenome</name>
    <dbReference type="NCBI Taxonomy" id="1076179"/>
    <lineage>
        <taxon>unclassified sequences</taxon>
        <taxon>metagenomes</taxon>
        <taxon>ecological metagenomes</taxon>
    </lineage>
</organism>